<gene>
    <name evidence="2" type="ORF">LX32DRAFT_686338</name>
</gene>
<sequence length="494" mass="56067">MAPSTAVKPKRCVPARKKPSKKNKVDKTRPLKFSFLPTEMRAMVVENMSAVGGRRLLRDFSLTSRDGRDLARKELYRDISILRVAELACLTRSLIENPPLRKLIRSVSLHADRWNVVRHQSGRDWAPIDESRVSQSDRQLIILLRSLNSNKLADDVQYICGLFLFLVNETRHLTFDTGYYYWDLLDNFLAAGLALTSLSSPHPGTALLPAMKTLNISSKHYLRKTVQTIQGVPYHPFKTLTASPHLREFIFTGDMDKWSNLDDIDPSMRLPFTKVNLFASSCTASTLSKFLRHCPDLQCLSVAPQSYNSDPDTNECLNTTLTNFCPQIRELSLRNGGRSRDFFRSSATHTITCLPEMANLKELRLEVDAFFVDISDSSTFRLPNKFPAQLEKLFLDCSFALTHFHTPYMRLVPSSPEAIAYKKAVHNMIRSICKAREDGFPRLNTIVIGSKWMSPVHSTKVANKALSKTGARIKIMSSTNTQRLWTCSWDAMKV</sequence>
<feature type="region of interest" description="Disordered" evidence="1">
    <location>
        <begin position="1"/>
        <end position="28"/>
    </location>
</feature>
<evidence type="ECO:0000256" key="1">
    <source>
        <dbReference type="SAM" id="MobiDB-lite"/>
    </source>
</evidence>
<feature type="compositionally biased region" description="Basic residues" evidence="1">
    <location>
        <begin position="8"/>
        <end position="22"/>
    </location>
</feature>
<dbReference type="InterPro" id="IPR032675">
    <property type="entry name" value="LRR_dom_sf"/>
</dbReference>
<proteinExistence type="predicted"/>
<protein>
    <submittedName>
        <fullName evidence="2">Uncharacterized protein</fullName>
    </submittedName>
</protein>
<comment type="caution">
    <text evidence="2">The sequence shown here is derived from an EMBL/GenBank/DDBJ whole genome shotgun (WGS) entry which is preliminary data.</text>
</comment>
<organism evidence="2 3">
    <name type="scientific">Colletotrichum zoysiae</name>
    <dbReference type="NCBI Taxonomy" id="1216348"/>
    <lineage>
        <taxon>Eukaryota</taxon>
        <taxon>Fungi</taxon>
        <taxon>Dikarya</taxon>
        <taxon>Ascomycota</taxon>
        <taxon>Pezizomycotina</taxon>
        <taxon>Sordariomycetes</taxon>
        <taxon>Hypocreomycetidae</taxon>
        <taxon>Glomerellales</taxon>
        <taxon>Glomerellaceae</taxon>
        <taxon>Colletotrichum</taxon>
        <taxon>Colletotrichum graminicola species complex</taxon>
    </lineage>
</organism>
<dbReference type="Proteomes" id="UP001232148">
    <property type="component" value="Unassembled WGS sequence"/>
</dbReference>
<dbReference type="AlphaFoldDB" id="A0AAD9H7M7"/>
<accession>A0AAD9H7M7</accession>
<evidence type="ECO:0000313" key="3">
    <source>
        <dbReference type="Proteomes" id="UP001232148"/>
    </source>
</evidence>
<dbReference type="SUPFAM" id="SSF52047">
    <property type="entry name" value="RNI-like"/>
    <property type="match status" value="1"/>
</dbReference>
<name>A0AAD9H7M7_9PEZI</name>
<evidence type="ECO:0000313" key="2">
    <source>
        <dbReference type="EMBL" id="KAK2023708.1"/>
    </source>
</evidence>
<dbReference type="Gene3D" id="3.80.10.10">
    <property type="entry name" value="Ribonuclease Inhibitor"/>
    <property type="match status" value="1"/>
</dbReference>
<keyword evidence="3" id="KW-1185">Reference proteome</keyword>
<reference evidence="2" key="1">
    <citation type="submission" date="2021-06" db="EMBL/GenBank/DDBJ databases">
        <title>Comparative genomics, transcriptomics and evolutionary studies reveal genomic signatures of adaptation to plant cell wall in hemibiotrophic fungi.</title>
        <authorList>
            <consortium name="DOE Joint Genome Institute"/>
            <person name="Baroncelli R."/>
            <person name="Diaz J.F."/>
            <person name="Benocci T."/>
            <person name="Peng M."/>
            <person name="Battaglia E."/>
            <person name="Haridas S."/>
            <person name="Andreopoulos W."/>
            <person name="Labutti K."/>
            <person name="Pangilinan J."/>
            <person name="Floch G.L."/>
            <person name="Makela M.R."/>
            <person name="Henrissat B."/>
            <person name="Grigoriev I.V."/>
            <person name="Crouch J.A."/>
            <person name="De Vries R.P."/>
            <person name="Sukno S.A."/>
            <person name="Thon M.R."/>
        </authorList>
    </citation>
    <scope>NUCLEOTIDE SEQUENCE</scope>
    <source>
        <strain evidence="2">MAFF235873</strain>
    </source>
</reference>
<dbReference type="EMBL" id="MU842990">
    <property type="protein sequence ID" value="KAK2023708.1"/>
    <property type="molecule type" value="Genomic_DNA"/>
</dbReference>